<dbReference type="EMBL" id="VSRR010003416">
    <property type="protein sequence ID" value="MPC36048.1"/>
    <property type="molecule type" value="Genomic_DNA"/>
</dbReference>
<comment type="caution">
    <text evidence="1">The sequence shown here is derived from an EMBL/GenBank/DDBJ whole genome shotgun (WGS) entry which is preliminary data.</text>
</comment>
<sequence>MLVTTASGTSELWVRLRTFPRPLPATGPCEAPQKTKILNVTPLAGFSLAGVERGHGMKTMLSALVV</sequence>
<name>A0A5B7ERZ6_PORTR</name>
<reference evidence="1 2" key="1">
    <citation type="submission" date="2019-05" db="EMBL/GenBank/DDBJ databases">
        <title>Another draft genome of Portunus trituberculatus and its Hox gene families provides insights of decapod evolution.</title>
        <authorList>
            <person name="Jeong J.-H."/>
            <person name="Song I."/>
            <person name="Kim S."/>
            <person name="Choi T."/>
            <person name="Kim D."/>
            <person name="Ryu S."/>
            <person name="Kim W."/>
        </authorList>
    </citation>
    <scope>NUCLEOTIDE SEQUENCE [LARGE SCALE GENOMIC DNA]</scope>
    <source>
        <tissue evidence="1">Muscle</tissue>
    </source>
</reference>
<organism evidence="1 2">
    <name type="scientific">Portunus trituberculatus</name>
    <name type="common">Swimming crab</name>
    <name type="synonym">Neptunus trituberculatus</name>
    <dbReference type="NCBI Taxonomy" id="210409"/>
    <lineage>
        <taxon>Eukaryota</taxon>
        <taxon>Metazoa</taxon>
        <taxon>Ecdysozoa</taxon>
        <taxon>Arthropoda</taxon>
        <taxon>Crustacea</taxon>
        <taxon>Multicrustacea</taxon>
        <taxon>Malacostraca</taxon>
        <taxon>Eumalacostraca</taxon>
        <taxon>Eucarida</taxon>
        <taxon>Decapoda</taxon>
        <taxon>Pleocyemata</taxon>
        <taxon>Brachyura</taxon>
        <taxon>Eubrachyura</taxon>
        <taxon>Portunoidea</taxon>
        <taxon>Portunidae</taxon>
        <taxon>Portuninae</taxon>
        <taxon>Portunus</taxon>
    </lineage>
</organism>
<keyword evidence="2" id="KW-1185">Reference proteome</keyword>
<evidence type="ECO:0000313" key="1">
    <source>
        <dbReference type="EMBL" id="MPC36048.1"/>
    </source>
</evidence>
<proteinExistence type="predicted"/>
<dbReference type="Proteomes" id="UP000324222">
    <property type="component" value="Unassembled WGS sequence"/>
</dbReference>
<protein>
    <submittedName>
        <fullName evidence="1">Uncharacterized protein</fullName>
    </submittedName>
</protein>
<evidence type="ECO:0000313" key="2">
    <source>
        <dbReference type="Proteomes" id="UP000324222"/>
    </source>
</evidence>
<gene>
    <name evidence="1" type="ORF">E2C01_029493</name>
</gene>
<dbReference type="AlphaFoldDB" id="A0A5B7ERZ6"/>
<accession>A0A5B7ERZ6</accession>